<keyword evidence="5" id="KW-0460">Magnesium</keyword>
<dbReference type="EC" id="4.6.1.1" evidence="8"/>
<reference evidence="8 9" key="1">
    <citation type="submission" date="2024-01" db="EMBL/GenBank/DDBJ databases">
        <title>A draft genome for a cacao thread blight-causing isolate of Paramarasmius palmivorus.</title>
        <authorList>
            <person name="Baruah I.K."/>
            <person name="Bukari Y."/>
            <person name="Amoako-Attah I."/>
            <person name="Meinhardt L.W."/>
            <person name="Bailey B.A."/>
            <person name="Cohen S.P."/>
        </authorList>
    </citation>
    <scope>NUCLEOTIDE SEQUENCE [LARGE SCALE GENOMIC DNA]</scope>
    <source>
        <strain evidence="8 9">GH-12</strain>
    </source>
</reference>
<dbReference type="Gene3D" id="3.80.10.10">
    <property type="entry name" value="Ribonuclease Inhibitor"/>
    <property type="match status" value="3"/>
</dbReference>
<dbReference type="GO" id="GO:0004016">
    <property type="term" value="F:adenylate cyclase activity"/>
    <property type="evidence" value="ECO:0007669"/>
    <property type="project" value="UniProtKB-EC"/>
</dbReference>
<feature type="region of interest" description="Disordered" evidence="6">
    <location>
        <begin position="50"/>
        <end position="113"/>
    </location>
</feature>
<dbReference type="PANTHER" id="PTHR48051">
    <property type="match status" value="1"/>
</dbReference>
<dbReference type="Pfam" id="PF23010">
    <property type="entry name" value="RA_3"/>
    <property type="match status" value="1"/>
</dbReference>
<dbReference type="InterPro" id="IPR000159">
    <property type="entry name" value="RA_dom"/>
</dbReference>
<proteinExistence type="predicted"/>
<dbReference type="SMART" id="SM00369">
    <property type="entry name" value="LRR_TYP"/>
    <property type="match status" value="6"/>
</dbReference>
<keyword evidence="9" id="KW-1185">Reference proteome</keyword>
<feature type="region of interest" description="Disordered" evidence="6">
    <location>
        <begin position="143"/>
        <end position="212"/>
    </location>
</feature>
<dbReference type="GO" id="GO:0005737">
    <property type="term" value="C:cytoplasm"/>
    <property type="evidence" value="ECO:0007669"/>
    <property type="project" value="TreeGrafter"/>
</dbReference>
<evidence type="ECO:0000256" key="4">
    <source>
        <dbReference type="ARBA" id="ARBA00022737"/>
    </source>
</evidence>
<dbReference type="InterPro" id="IPR050216">
    <property type="entry name" value="LRR_domain-containing"/>
</dbReference>
<dbReference type="AlphaFoldDB" id="A0AAW0BW59"/>
<dbReference type="Pfam" id="PF23598">
    <property type="entry name" value="LRR_14"/>
    <property type="match status" value="1"/>
</dbReference>
<dbReference type="InterPro" id="IPR003591">
    <property type="entry name" value="Leu-rich_rpt_typical-subtyp"/>
</dbReference>
<organism evidence="8 9">
    <name type="scientific">Paramarasmius palmivorus</name>
    <dbReference type="NCBI Taxonomy" id="297713"/>
    <lineage>
        <taxon>Eukaryota</taxon>
        <taxon>Fungi</taxon>
        <taxon>Dikarya</taxon>
        <taxon>Basidiomycota</taxon>
        <taxon>Agaricomycotina</taxon>
        <taxon>Agaricomycetes</taxon>
        <taxon>Agaricomycetidae</taxon>
        <taxon>Agaricales</taxon>
        <taxon>Marasmiineae</taxon>
        <taxon>Marasmiaceae</taxon>
        <taxon>Paramarasmius</taxon>
    </lineage>
</organism>
<dbReference type="InterPro" id="IPR055071">
    <property type="entry name" value="RA_PHLPP-like"/>
</dbReference>
<name>A0AAW0BW59_9AGAR</name>
<evidence type="ECO:0000256" key="3">
    <source>
        <dbReference type="ARBA" id="ARBA00022723"/>
    </source>
</evidence>
<sequence length="723" mass="81021">MDNQPSRTSILKHSVFTELPTRNPATQVIPLGVSKFFPFRKRGKNFALSRAKSGSNEHSPSYFARVPEPSSCKHSSFNQVEEDGEKEVENSLGRRSKQMDSWKGRPPNLLGTPPGELEMALNTNLDLMEGIVDKGNLNNFWSSGAGAHSRHSRTGPVEGSRGKGKERANYSKVQSWTPPESWEVDYYDNPSEEEYSSSEDNLIDDAPRSSTGFEGPIEFSNNHNHHRRLLTTLPEVHELSEDESGSSSGHKGGRDSLLSPGHVHNMASQYRSGEFNIIRNGTSGSRRRHLRPSGDGPQKRYTIRIYRANGTYHAFTASSGTKAEDLIPKLNSKLPHAEKPETFQLYLQDRGRERVVAPNERPADIVRRRLEQAGYDASDGLELGGKGLSFLLKFVYKSRQLGTGQMLGIETFESVDLSKRHLHTVPPILHKYAEQIVTLNLSRNHGLKIPLDFIEECAHLVKLRLSEMAYRCLPHSLNYCTTLGHLDISSNRVTELDSLHPENLPNLRALYAQNNRMEKLPFHFSRFRSLINLNISNNRFHQLPSVVCRLESLRDLDISFNMITELPETIGQLRNLEHLIVTGNKLTAMPDGCRGLFSLRRLDCRRNKMGDITVIGTLSKLEKLCTDHNPLHALSLSVGSQVTTIDATYNEITGLSLAPDTGLRPYKLYSLDISHGRLSSLDDGVLEQLTALKILKLDYNQFKVLPVSLGSLKCLESLSCADN</sequence>
<feature type="domain" description="Ras-associating" evidence="7">
    <location>
        <begin position="299"/>
        <end position="397"/>
    </location>
</feature>
<evidence type="ECO:0000256" key="6">
    <source>
        <dbReference type="SAM" id="MobiDB-lite"/>
    </source>
</evidence>
<evidence type="ECO:0000313" key="8">
    <source>
        <dbReference type="EMBL" id="KAK7031144.1"/>
    </source>
</evidence>
<dbReference type="Pfam" id="PF13855">
    <property type="entry name" value="LRR_8"/>
    <property type="match status" value="1"/>
</dbReference>
<dbReference type="EMBL" id="JAYKXP010000071">
    <property type="protein sequence ID" value="KAK7031144.1"/>
    <property type="molecule type" value="Genomic_DNA"/>
</dbReference>
<evidence type="ECO:0000313" key="9">
    <source>
        <dbReference type="Proteomes" id="UP001383192"/>
    </source>
</evidence>
<evidence type="ECO:0000256" key="2">
    <source>
        <dbReference type="ARBA" id="ARBA00022614"/>
    </source>
</evidence>
<keyword evidence="3" id="KW-0479">Metal-binding</keyword>
<dbReference type="SUPFAM" id="SSF52058">
    <property type="entry name" value="L domain-like"/>
    <property type="match status" value="1"/>
</dbReference>
<feature type="compositionally biased region" description="Basic and acidic residues" evidence="6">
    <location>
        <begin position="160"/>
        <end position="169"/>
    </location>
</feature>
<keyword evidence="4" id="KW-0677">Repeat</keyword>
<accession>A0AAW0BW59</accession>
<dbReference type="GO" id="GO:0007165">
    <property type="term" value="P:signal transduction"/>
    <property type="evidence" value="ECO:0007669"/>
    <property type="project" value="InterPro"/>
</dbReference>
<comment type="caution">
    <text evidence="8">The sequence shown here is derived from an EMBL/GenBank/DDBJ whole genome shotgun (WGS) entry which is preliminary data.</text>
</comment>
<dbReference type="PROSITE" id="PS50200">
    <property type="entry name" value="RA"/>
    <property type="match status" value="1"/>
</dbReference>
<evidence type="ECO:0000259" key="7">
    <source>
        <dbReference type="PROSITE" id="PS50200"/>
    </source>
</evidence>
<keyword evidence="8" id="KW-0456">Lyase</keyword>
<comment type="catalytic activity">
    <reaction evidence="1">
        <text>ATP = 3',5'-cyclic AMP + diphosphate</text>
        <dbReference type="Rhea" id="RHEA:15389"/>
        <dbReference type="ChEBI" id="CHEBI:30616"/>
        <dbReference type="ChEBI" id="CHEBI:33019"/>
        <dbReference type="ChEBI" id="CHEBI:58165"/>
        <dbReference type="EC" id="4.6.1.1"/>
    </reaction>
</comment>
<evidence type="ECO:0000256" key="5">
    <source>
        <dbReference type="ARBA" id="ARBA00022842"/>
    </source>
</evidence>
<dbReference type="GO" id="GO:0046872">
    <property type="term" value="F:metal ion binding"/>
    <property type="evidence" value="ECO:0007669"/>
    <property type="project" value="UniProtKB-KW"/>
</dbReference>
<dbReference type="InterPro" id="IPR001611">
    <property type="entry name" value="Leu-rich_rpt"/>
</dbReference>
<dbReference type="SMART" id="SM00364">
    <property type="entry name" value="LRR_BAC"/>
    <property type="match status" value="5"/>
</dbReference>
<dbReference type="PROSITE" id="PS51450">
    <property type="entry name" value="LRR"/>
    <property type="match status" value="1"/>
</dbReference>
<dbReference type="InterPro" id="IPR032675">
    <property type="entry name" value="LRR_dom_sf"/>
</dbReference>
<protein>
    <submittedName>
        <fullName evidence="8">Cysteinyl-tRNA synthetase</fullName>
        <ecNumber evidence="8">4.6.1.1</ecNumber>
    </submittedName>
</protein>
<dbReference type="Gene3D" id="3.10.20.90">
    <property type="entry name" value="Phosphatidylinositol 3-kinase Catalytic Subunit, Chain A, domain 1"/>
    <property type="match status" value="1"/>
</dbReference>
<keyword evidence="2" id="KW-0433">Leucine-rich repeat</keyword>
<dbReference type="InterPro" id="IPR055414">
    <property type="entry name" value="LRR_R13L4/SHOC2-like"/>
</dbReference>
<dbReference type="Proteomes" id="UP001383192">
    <property type="component" value="Unassembled WGS sequence"/>
</dbReference>
<evidence type="ECO:0000256" key="1">
    <source>
        <dbReference type="ARBA" id="ARBA00001593"/>
    </source>
</evidence>
<gene>
    <name evidence="8" type="primary">CYR1_6</name>
    <name evidence="8" type="ORF">VNI00_013752</name>
</gene>
<feature type="region of interest" description="Disordered" evidence="6">
    <location>
        <begin position="238"/>
        <end position="298"/>
    </location>
</feature>
<dbReference type="PANTHER" id="PTHR48051:SF46">
    <property type="entry name" value="LEUCINE RICH REPEAT-CONTAINING DOMAIN PROTEIN"/>
    <property type="match status" value="1"/>
</dbReference>
<feature type="compositionally biased region" description="Acidic residues" evidence="6">
    <location>
        <begin position="182"/>
        <end position="203"/>
    </location>
</feature>